<protein>
    <submittedName>
        <fullName evidence="2">Uncharacterized protein</fullName>
    </submittedName>
</protein>
<feature type="region of interest" description="Disordered" evidence="1">
    <location>
        <begin position="1"/>
        <end position="81"/>
    </location>
</feature>
<gene>
    <name evidence="2" type="ORF">BT96DRAFT_274092</name>
</gene>
<accession>A0A6A4H575</accession>
<proteinExistence type="predicted"/>
<name>A0A6A4H575_9AGAR</name>
<dbReference type="AlphaFoldDB" id="A0A6A4H575"/>
<evidence type="ECO:0000313" key="3">
    <source>
        <dbReference type="Proteomes" id="UP000799118"/>
    </source>
</evidence>
<dbReference type="Proteomes" id="UP000799118">
    <property type="component" value="Unassembled WGS sequence"/>
</dbReference>
<evidence type="ECO:0000313" key="2">
    <source>
        <dbReference type="EMBL" id="KAE9392405.1"/>
    </source>
</evidence>
<sequence length="113" mass="12304">MFSEPPTINMDSAVGQTTSEPTSPVEPHRSFHRHTGSDPELPLPHNSLTPPSKPHWLSFGSAGGNLSPDRASRLASASSFSLGRSRSAYLIKVFPFSSREGSRESTDTNHSWQ</sequence>
<dbReference type="EMBL" id="ML769596">
    <property type="protein sequence ID" value="KAE9392405.1"/>
    <property type="molecule type" value="Genomic_DNA"/>
</dbReference>
<feature type="compositionally biased region" description="Low complexity" evidence="1">
    <location>
        <begin position="66"/>
        <end position="81"/>
    </location>
</feature>
<keyword evidence="3" id="KW-1185">Reference proteome</keyword>
<organism evidence="2 3">
    <name type="scientific">Gymnopus androsaceus JB14</name>
    <dbReference type="NCBI Taxonomy" id="1447944"/>
    <lineage>
        <taxon>Eukaryota</taxon>
        <taxon>Fungi</taxon>
        <taxon>Dikarya</taxon>
        <taxon>Basidiomycota</taxon>
        <taxon>Agaricomycotina</taxon>
        <taxon>Agaricomycetes</taxon>
        <taxon>Agaricomycetidae</taxon>
        <taxon>Agaricales</taxon>
        <taxon>Marasmiineae</taxon>
        <taxon>Omphalotaceae</taxon>
        <taxon>Gymnopus</taxon>
    </lineage>
</organism>
<evidence type="ECO:0000256" key="1">
    <source>
        <dbReference type="SAM" id="MobiDB-lite"/>
    </source>
</evidence>
<reference evidence="2" key="1">
    <citation type="journal article" date="2019" name="Environ. Microbiol.">
        <title>Fungal ecological strategies reflected in gene transcription - a case study of two litter decomposers.</title>
        <authorList>
            <person name="Barbi F."/>
            <person name="Kohler A."/>
            <person name="Barry K."/>
            <person name="Baskaran P."/>
            <person name="Daum C."/>
            <person name="Fauchery L."/>
            <person name="Ihrmark K."/>
            <person name="Kuo A."/>
            <person name="LaButti K."/>
            <person name="Lipzen A."/>
            <person name="Morin E."/>
            <person name="Grigoriev I.V."/>
            <person name="Henrissat B."/>
            <person name="Lindahl B."/>
            <person name="Martin F."/>
        </authorList>
    </citation>
    <scope>NUCLEOTIDE SEQUENCE</scope>
    <source>
        <strain evidence="2">JB14</strain>
    </source>
</reference>